<dbReference type="EMBL" id="BKCJ011590601">
    <property type="protein sequence ID" value="GFD43120.1"/>
    <property type="molecule type" value="Genomic_DNA"/>
</dbReference>
<proteinExistence type="predicted"/>
<evidence type="ECO:0000313" key="1">
    <source>
        <dbReference type="EMBL" id="GFD43120.1"/>
    </source>
</evidence>
<comment type="caution">
    <text evidence="1">The sequence shown here is derived from an EMBL/GenBank/DDBJ whole genome shotgun (WGS) entry which is preliminary data.</text>
</comment>
<feature type="non-terminal residue" evidence="1">
    <location>
        <position position="1"/>
    </location>
</feature>
<sequence length="101" mass="10767">DAGVLADRTVASGTHARVDQDLGHGVARGRRFFAQVGLMHGLNEIDGVVIGDELQGVGNALNQVILLDHGHGAFSSIRREHYVGRFARDALGNRANGLWLG</sequence>
<gene>
    <name evidence="1" type="ORF">Tci_915089</name>
</gene>
<dbReference type="AlphaFoldDB" id="A0A699W913"/>
<reference evidence="1" key="1">
    <citation type="journal article" date="2019" name="Sci. Rep.">
        <title>Draft genome of Tanacetum cinerariifolium, the natural source of mosquito coil.</title>
        <authorList>
            <person name="Yamashiro T."/>
            <person name="Shiraishi A."/>
            <person name="Satake H."/>
            <person name="Nakayama K."/>
        </authorList>
    </citation>
    <scope>NUCLEOTIDE SEQUENCE</scope>
</reference>
<name>A0A699W913_TANCI</name>
<accession>A0A699W913</accession>
<organism evidence="1">
    <name type="scientific">Tanacetum cinerariifolium</name>
    <name type="common">Dalmatian daisy</name>
    <name type="synonym">Chrysanthemum cinerariifolium</name>
    <dbReference type="NCBI Taxonomy" id="118510"/>
    <lineage>
        <taxon>Eukaryota</taxon>
        <taxon>Viridiplantae</taxon>
        <taxon>Streptophyta</taxon>
        <taxon>Embryophyta</taxon>
        <taxon>Tracheophyta</taxon>
        <taxon>Spermatophyta</taxon>
        <taxon>Magnoliopsida</taxon>
        <taxon>eudicotyledons</taxon>
        <taxon>Gunneridae</taxon>
        <taxon>Pentapetalae</taxon>
        <taxon>asterids</taxon>
        <taxon>campanulids</taxon>
        <taxon>Asterales</taxon>
        <taxon>Asteraceae</taxon>
        <taxon>Asteroideae</taxon>
        <taxon>Anthemideae</taxon>
        <taxon>Anthemidinae</taxon>
        <taxon>Tanacetum</taxon>
    </lineage>
</organism>
<protein>
    <submittedName>
        <fullName evidence="1">Uncharacterized protein</fullName>
    </submittedName>
</protein>